<evidence type="ECO:0000313" key="3">
    <source>
        <dbReference type="Proteomes" id="UP000789831"/>
    </source>
</evidence>
<accession>A0A9N8VEZ5</accession>
<organism evidence="2 3">
    <name type="scientific">Ambispora gerdemannii</name>
    <dbReference type="NCBI Taxonomy" id="144530"/>
    <lineage>
        <taxon>Eukaryota</taxon>
        <taxon>Fungi</taxon>
        <taxon>Fungi incertae sedis</taxon>
        <taxon>Mucoromycota</taxon>
        <taxon>Glomeromycotina</taxon>
        <taxon>Glomeromycetes</taxon>
        <taxon>Archaeosporales</taxon>
        <taxon>Ambisporaceae</taxon>
        <taxon>Ambispora</taxon>
    </lineage>
</organism>
<feature type="transmembrane region" description="Helical" evidence="1">
    <location>
        <begin position="12"/>
        <end position="31"/>
    </location>
</feature>
<evidence type="ECO:0000313" key="2">
    <source>
        <dbReference type="EMBL" id="CAG8452905.1"/>
    </source>
</evidence>
<dbReference type="EMBL" id="CAJVPL010000138">
    <property type="protein sequence ID" value="CAG8452905.1"/>
    <property type="molecule type" value="Genomic_DNA"/>
</dbReference>
<protein>
    <submittedName>
        <fullName evidence="2">8866_t:CDS:1</fullName>
    </submittedName>
</protein>
<comment type="caution">
    <text evidence="2">The sequence shown here is derived from an EMBL/GenBank/DDBJ whole genome shotgun (WGS) entry which is preliminary data.</text>
</comment>
<name>A0A9N8VEZ5_9GLOM</name>
<sequence>MTLFGNRSRFIGYCFRILTGVLCAGIGISPLTKRGLPVDHHDFVGRMY</sequence>
<dbReference type="Proteomes" id="UP000789831">
    <property type="component" value="Unassembled WGS sequence"/>
</dbReference>
<dbReference type="AlphaFoldDB" id="A0A9N8VEZ5"/>
<keyword evidence="3" id="KW-1185">Reference proteome</keyword>
<proteinExistence type="predicted"/>
<keyword evidence="1" id="KW-1133">Transmembrane helix</keyword>
<keyword evidence="1" id="KW-0812">Transmembrane</keyword>
<reference evidence="2" key="1">
    <citation type="submission" date="2021-06" db="EMBL/GenBank/DDBJ databases">
        <authorList>
            <person name="Kallberg Y."/>
            <person name="Tangrot J."/>
            <person name="Rosling A."/>
        </authorList>
    </citation>
    <scope>NUCLEOTIDE SEQUENCE</scope>
    <source>
        <strain evidence="2">MT106</strain>
    </source>
</reference>
<gene>
    <name evidence="2" type="ORF">AGERDE_LOCUS1834</name>
</gene>
<keyword evidence="1" id="KW-0472">Membrane</keyword>
<evidence type="ECO:0000256" key="1">
    <source>
        <dbReference type="SAM" id="Phobius"/>
    </source>
</evidence>